<dbReference type="EMBL" id="DSVI01000026">
    <property type="protein sequence ID" value="HGT49162.1"/>
    <property type="molecule type" value="Genomic_DNA"/>
</dbReference>
<keyword evidence="2 5" id="KW-0812">Transmembrane</keyword>
<comment type="caution">
    <text evidence="7">The sequence shown here is derived from an EMBL/GenBank/DDBJ whole genome shotgun (WGS) entry which is preliminary data.</text>
</comment>
<reference evidence="7" key="1">
    <citation type="journal article" date="2020" name="mSystems">
        <title>Genome- and Community-Level Interaction Insights into Carbon Utilization and Element Cycling Functions of Hydrothermarchaeota in Hydrothermal Sediment.</title>
        <authorList>
            <person name="Zhou Z."/>
            <person name="Liu Y."/>
            <person name="Xu W."/>
            <person name="Pan J."/>
            <person name="Luo Z.H."/>
            <person name="Li M."/>
        </authorList>
    </citation>
    <scope>NUCLEOTIDE SEQUENCE [LARGE SCALE GENOMIC DNA]</scope>
    <source>
        <strain evidence="7">SpSt-500</strain>
    </source>
</reference>
<gene>
    <name evidence="7" type="ORF">ENS56_14080</name>
</gene>
<evidence type="ECO:0000259" key="6">
    <source>
        <dbReference type="Pfam" id="PF06305"/>
    </source>
</evidence>
<evidence type="ECO:0000256" key="3">
    <source>
        <dbReference type="ARBA" id="ARBA00022989"/>
    </source>
</evidence>
<dbReference type="GO" id="GO:0005886">
    <property type="term" value="C:plasma membrane"/>
    <property type="evidence" value="ECO:0007669"/>
    <property type="project" value="InterPro"/>
</dbReference>
<dbReference type="AlphaFoldDB" id="A0A832LN09"/>
<accession>A0A832LN09</accession>
<keyword evidence="4 5" id="KW-0472">Membrane</keyword>
<evidence type="ECO:0000313" key="7">
    <source>
        <dbReference type="EMBL" id="HGT49162.1"/>
    </source>
</evidence>
<dbReference type="Pfam" id="PF06305">
    <property type="entry name" value="LapA_dom"/>
    <property type="match status" value="1"/>
</dbReference>
<evidence type="ECO:0000256" key="4">
    <source>
        <dbReference type="ARBA" id="ARBA00023136"/>
    </source>
</evidence>
<dbReference type="InterPro" id="IPR010445">
    <property type="entry name" value="LapA_dom"/>
</dbReference>
<name>A0A832LN09_9BACT</name>
<keyword evidence="3 5" id="KW-1133">Transmembrane helix</keyword>
<protein>
    <submittedName>
        <fullName evidence="7">DUF1049 domain-containing protein</fullName>
    </submittedName>
</protein>
<evidence type="ECO:0000256" key="1">
    <source>
        <dbReference type="ARBA" id="ARBA00022475"/>
    </source>
</evidence>
<feature type="domain" description="Lipopolysaccharide assembly protein A" evidence="6">
    <location>
        <begin position="21"/>
        <end position="64"/>
    </location>
</feature>
<sequence length="73" mass="8190">MKAKVILMLILIGLFILFVVQNIEIVNIHFLFFSFPVSLVLLLFIILVVGIIVGMMLTGILSSKKKTTEVNNK</sequence>
<proteinExistence type="predicted"/>
<evidence type="ECO:0000256" key="5">
    <source>
        <dbReference type="SAM" id="Phobius"/>
    </source>
</evidence>
<keyword evidence="1" id="KW-1003">Cell membrane</keyword>
<feature type="transmembrane region" description="Helical" evidence="5">
    <location>
        <begin position="32"/>
        <end position="57"/>
    </location>
</feature>
<organism evidence="7">
    <name type="scientific">Ignavibacterium album</name>
    <dbReference type="NCBI Taxonomy" id="591197"/>
    <lineage>
        <taxon>Bacteria</taxon>
        <taxon>Pseudomonadati</taxon>
        <taxon>Ignavibacteriota</taxon>
        <taxon>Ignavibacteria</taxon>
        <taxon>Ignavibacteriales</taxon>
        <taxon>Ignavibacteriaceae</taxon>
        <taxon>Ignavibacterium</taxon>
    </lineage>
</organism>
<evidence type="ECO:0000256" key="2">
    <source>
        <dbReference type="ARBA" id="ARBA00022692"/>
    </source>
</evidence>